<dbReference type="Proteomes" id="UP000287394">
    <property type="component" value="Chromosome"/>
</dbReference>
<dbReference type="InterPro" id="IPR012902">
    <property type="entry name" value="N_methyl_site"/>
</dbReference>
<sequence>MSDNNIVSRRTVNTKYGFTLIELLVVIAIIAILAAILFPVFAKAREKARQISCLSNMKQLGLGFTQYCQDNDEKNPNGINIYAPGGNGWAGEVYPYVKSIQVFKCPDDSTGNQVFISYAYNSNNTIPSGDVTKGVDSYTVAQYNSPSKTVLLGEVKGNSYAAGDTSWSPAGGGGETTYGNGSNGASPAGFGVRAWGSDTTNLGGAGGYTSPPTLKWTTGYMRNTTSADYSTYDQPTGRHTDGSNFLLADCHAKFLRGTAVSAGLNNPTATDCNTALAQSANGEGTMAAGTECSDGATAATFSLQ</sequence>
<proteinExistence type="predicted"/>
<dbReference type="SUPFAM" id="SSF54523">
    <property type="entry name" value="Pili subunits"/>
    <property type="match status" value="1"/>
</dbReference>
<accession>A0A402CWU8</accession>
<keyword evidence="2" id="KW-1185">Reference proteome</keyword>
<organism evidence="1 2">
    <name type="scientific">Capsulimonas corticalis</name>
    <dbReference type="NCBI Taxonomy" id="2219043"/>
    <lineage>
        <taxon>Bacteria</taxon>
        <taxon>Bacillati</taxon>
        <taxon>Armatimonadota</taxon>
        <taxon>Armatimonadia</taxon>
        <taxon>Capsulimonadales</taxon>
        <taxon>Capsulimonadaceae</taxon>
        <taxon>Capsulimonas</taxon>
    </lineage>
</organism>
<dbReference type="AlphaFoldDB" id="A0A402CWU8"/>
<dbReference type="PANTHER" id="PTHR30093">
    <property type="entry name" value="GENERAL SECRETION PATHWAY PROTEIN G"/>
    <property type="match status" value="1"/>
</dbReference>
<dbReference type="InterPro" id="IPR045584">
    <property type="entry name" value="Pilin-like"/>
</dbReference>
<dbReference type="NCBIfam" id="TIGR02532">
    <property type="entry name" value="IV_pilin_GFxxxE"/>
    <property type="match status" value="1"/>
</dbReference>
<evidence type="ECO:0000313" key="1">
    <source>
        <dbReference type="EMBL" id="BDI34253.1"/>
    </source>
</evidence>
<evidence type="ECO:0000313" key="2">
    <source>
        <dbReference type="Proteomes" id="UP000287394"/>
    </source>
</evidence>
<dbReference type="KEGG" id="ccot:CCAX7_63040"/>
<dbReference type="Pfam" id="PF07596">
    <property type="entry name" value="SBP_bac_10"/>
    <property type="match status" value="1"/>
</dbReference>
<dbReference type="RefSeq" id="WP_119321786.1">
    <property type="nucleotide sequence ID" value="NZ_AP025739.1"/>
</dbReference>
<protein>
    <submittedName>
        <fullName evidence="1">Uncharacterized protein</fullName>
    </submittedName>
</protein>
<name>A0A402CWU8_9BACT</name>
<reference evidence="1 2" key="1">
    <citation type="journal article" date="2019" name="Int. J. Syst. Evol. Microbiol.">
        <title>Capsulimonas corticalis gen. nov., sp. nov., an aerobic capsulated bacterium, of a novel bacterial order, Capsulimonadales ord. nov., of the class Armatimonadia of the phylum Armatimonadetes.</title>
        <authorList>
            <person name="Li J."/>
            <person name="Kudo C."/>
            <person name="Tonouchi A."/>
        </authorList>
    </citation>
    <scope>NUCLEOTIDE SEQUENCE [LARGE SCALE GENOMIC DNA]</scope>
    <source>
        <strain evidence="1 2">AX-7</strain>
    </source>
</reference>
<gene>
    <name evidence="1" type="ORF">CCAX7_63040</name>
</gene>
<dbReference type="Gene3D" id="3.30.700.10">
    <property type="entry name" value="Glycoprotein, Type 4 Pilin"/>
    <property type="match status" value="1"/>
</dbReference>
<dbReference type="Pfam" id="PF07963">
    <property type="entry name" value="N_methyl"/>
    <property type="match status" value="1"/>
</dbReference>
<dbReference type="EMBL" id="AP025739">
    <property type="protein sequence ID" value="BDI34253.1"/>
    <property type="molecule type" value="Genomic_DNA"/>
</dbReference>
<dbReference type="InterPro" id="IPR011453">
    <property type="entry name" value="DUF1559"/>
</dbReference>